<evidence type="ECO:0008006" key="3">
    <source>
        <dbReference type="Google" id="ProtNLM"/>
    </source>
</evidence>
<evidence type="ECO:0000313" key="2">
    <source>
        <dbReference type="Proteomes" id="UP000245956"/>
    </source>
</evidence>
<proteinExistence type="predicted"/>
<reference evidence="1 2" key="1">
    <citation type="journal article" date="2016" name="Front. Microbiol.">
        <title>Genome and transcriptome sequences reveal the specific parasitism of the nematophagous Purpureocillium lilacinum 36-1.</title>
        <authorList>
            <person name="Xie J."/>
            <person name="Li S."/>
            <person name="Mo C."/>
            <person name="Xiao X."/>
            <person name="Peng D."/>
            <person name="Wang G."/>
            <person name="Xiao Y."/>
        </authorList>
    </citation>
    <scope>NUCLEOTIDE SEQUENCE [LARGE SCALE GENOMIC DNA]</scope>
    <source>
        <strain evidence="1 2">36-1</strain>
    </source>
</reference>
<protein>
    <recommendedName>
        <fullName evidence="3">Ubiquinol-cytochrome-c reductase cytochrome c1</fullName>
    </recommendedName>
</protein>
<name>A0A2U3DPL2_PURLI</name>
<accession>A0A2U3DPL2</accession>
<organism evidence="1 2">
    <name type="scientific">Purpureocillium lilacinum</name>
    <name type="common">Paecilomyces lilacinus</name>
    <dbReference type="NCBI Taxonomy" id="33203"/>
    <lineage>
        <taxon>Eukaryota</taxon>
        <taxon>Fungi</taxon>
        <taxon>Dikarya</taxon>
        <taxon>Ascomycota</taxon>
        <taxon>Pezizomycotina</taxon>
        <taxon>Sordariomycetes</taxon>
        <taxon>Hypocreomycetidae</taxon>
        <taxon>Hypocreales</taxon>
        <taxon>Ophiocordycipitaceae</taxon>
        <taxon>Purpureocillium</taxon>
    </lineage>
</organism>
<sequence>MTAVEIVDQNGQLEVYNALRNMFQGQHFHLRQRRRIRRLIQVRPQEHAVQGLLQKYDLDTVVSVAQTLLGDGIFESEANARSHFSSDFQLAEQDNAISKQATTTSVANRTSNFPVEPNHLCDAQLSDGFDECGLATRKTFHRESEPKILILESEHKGSDISTQTHDNHLHNPPSFVCSLGPQHELMTQIQKAMEYMCFAFAQCQMPEVVRENWSCPQAVELRRWAKEFSARPELFTGNRPSTELLQSVESVWHTAVHRERLTIQRLQQLVADTTALSTLLAVPEYEKLFATLSKQLKFIVYDAKCRQRRRAKLEAGAADIAKRRLELDREECKIIMRLKELDVGQSTAADKMVSKMVDQLTSDFAGIVAAKLETDRSGGTDGTGEDTDSDADLVLC</sequence>
<dbReference type="EMBL" id="LCWV01000083">
    <property type="protein sequence ID" value="PWI64184.1"/>
    <property type="molecule type" value="Genomic_DNA"/>
</dbReference>
<evidence type="ECO:0000313" key="1">
    <source>
        <dbReference type="EMBL" id="PWI64184.1"/>
    </source>
</evidence>
<gene>
    <name evidence="1" type="ORF">PCL_12067</name>
</gene>
<dbReference type="AlphaFoldDB" id="A0A2U3DPL2"/>
<dbReference type="Proteomes" id="UP000245956">
    <property type="component" value="Unassembled WGS sequence"/>
</dbReference>
<comment type="caution">
    <text evidence="1">The sequence shown here is derived from an EMBL/GenBank/DDBJ whole genome shotgun (WGS) entry which is preliminary data.</text>
</comment>